<evidence type="ECO:0000313" key="8">
    <source>
        <dbReference type="Proteomes" id="UP000189674"/>
    </source>
</evidence>
<dbReference type="Gene3D" id="2.40.50.140">
    <property type="entry name" value="Nucleic acid-binding proteins"/>
    <property type="match status" value="1"/>
</dbReference>
<dbReference type="SUPFAM" id="SSF141322">
    <property type="entry name" value="NfeD domain-like"/>
    <property type="match status" value="1"/>
</dbReference>
<feature type="transmembrane region" description="Helical" evidence="5">
    <location>
        <begin position="30"/>
        <end position="47"/>
    </location>
</feature>
<gene>
    <name evidence="7" type="ORF">STSP2_02340</name>
</gene>
<feature type="transmembrane region" description="Helical" evidence="5">
    <location>
        <begin position="6"/>
        <end position="25"/>
    </location>
</feature>
<dbReference type="InterPro" id="IPR002810">
    <property type="entry name" value="NfeD-like_C"/>
</dbReference>
<comment type="subcellular location">
    <subcellularLocation>
        <location evidence="1">Membrane</location>
        <topology evidence="1">Multi-pass membrane protein</topology>
    </subcellularLocation>
</comment>
<dbReference type="STRING" id="1936003.STSP2_02340"/>
<evidence type="ECO:0000313" key="7">
    <source>
        <dbReference type="EMBL" id="AQT69153.1"/>
    </source>
</evidence>
<sequence>MDWWLLLAIFLYLVSAALFVAEVFVPSGGIISIFALTALGGGVALFFRHSTEAGIGGVVLAIVLIPATLIFAYKQFPKTKFGKSVTLQPPTRDRGDAVPDGDRLSKLTGQTGIVLSAMRPVGQCEFDGKRIECVADRAYVPKGKKVKVIRVQGMKVTVRPIESEERV</sequence>
<feature type="domain" description="NfeD-like C-terminal" evidence="6">
    <location>
        <begin position="106"/>
        <end position="160"/>
    </location>
</feature>
<keyword evidence="4 5" id="KW-0472">Membrane</keyword>
<dbReference type="PANTHER" id="PTHR33507:SF3">
    <property type="entry name" value="INNER MEMBRANE PROTEIN YBBJ"/>
    <property type="match status" value="1"/>
</dbReference>
<keyword evidence="3 5" id="KW-1133">Transmembrane helix</keyword>
<dbReference type="OrthoDB" id="283587at2"/>
<evidence type="ECO:0000259" key="6">
    <source>
        <dbReference type="Pfam" id="PF01957"/>
    </source>
</evidence>
<dbReference type="Pfam" id="PF01957">
    <property type="entry name" value="NfeD"/>
    <property type="match status" value="1"/>
</dbReference>
<dbReference type="KEGG" id="alus:STSP2_02340"/>
<feature type="transmembrane region" description="Helical" evidence="5">
    <location>
        <begin position="53"/>
        <end position="73"/>
    </location>
</feature>
<dbReference type="EMBL" id="CP019791">
    <property type="protein sequence ID" value="AQT69153.1"/>
    <property type="molecule type" value="Genomic_DNA"/>
</dbReference>
<proteinExistence type="predicted"/>
<organism evidence="7 8">
    <name type="scientific">Anaerohalosphaera lusitana</name>
    <dbReference type="NCBI Taxonomy" id="1936003"/>
    <lineage>
        <taxon>Bacteria</taxon>
        <taxon>Pseudomonadati</taxon>
        <taxon>Planctomycetota</taxon>
        <taxon>Phycisphaerae</taxon>
        <taxon>Sedimentisphaerales</taxon>
        <taxon>Anaerohalosphaeraceae</taxon>
        <taxon>Anaerohalosphaera</taxon>
    </lineage>
</organism>
<keyword evidence="8" id="KW-1185">Reference proteome</keyword>
<keyword evidence="2 5" id="KW-0812">Transmembrane</keyword>
<evidence type="ECO:0000256" key="1">
    <source>
        <dbReference type="ARBA" id="ARBA00004141"/>
    </source>
</evidence>
<protein>
    <recommendedName>
        <fullName evidence="6">NfeD-like C-terminal domain-containing protein</fullName>
    </recommendedName>
</protein>
<evidence type="ECO:0000256" key="5">
    <source>
        <dbReference type="SAM" id="Phobius"/>
    </source>
</evidence>
<dbReference type="InterPro" id="IPR052165">
    <property type="entry name" value="Membrane_assoc_protease"/>
</dbReference>
<dbReference type="AlphaFoldDB" id="A0A1U9NML6"/>
<dbReference type="GO" id="GO:0005886">
    <property type="term" value="C:plasma membrane"/>
    <property type="evidence" value="ECO:0007669"/>
    <property type="project" value="TreeGrafter"/>
</dbReference>
<evidence type="ECO:0000256" key="4">
    <source>
        <dbReference type="ARBA" id="ARBA00023136"/>
    </source>
</evidence>
<name>A0A1U9NML6_9BACT</name>
<dbReference type="InterPro" id="IPR012340">
    <property type="entry name" value="NA-bd_OB-fold"/>
</dbReference>
<dbReference type="RefSeq" id="WP_146662710.1">
    <property type="nucleotide sequence ID" value="NZ_CP019791.1"/>
</dbReference>
<dbReference type="PANTHER" id="PTHR33507">
    <property type="entry name" value="INNER MEMBRANE PROTEIN YBBJ"/>
    <property type="match status" value="1"/>
</dbReference>
<evidence type="ECO:0000256" key="3">
    <source>
        <dbReference type="ARBA" id="ARBA00022989"/>
    </source>
</evidence>
<evidence type="ECO:0000256" key="2">
    <source>
        <dbReference type="ARBA" id="ARBA00022692"/>
    </source>
</evidence>
<reference evidence="8" key="1">
    <citation type="submission" date="2017-02" db="EMBL/GenBank/DDBJ databases">
        <title>Comparative genomics and description of representatives of a novel lineage of planctomycetes thriving in anoxic sediments.</title>
        <authorList>
            <person name="Spring S."/>
            <person name="Bunk B."/>
            <person name="Sproer C."/>
        </authorList>
    </citation>
    <scope>NUCLEOTIDE SEQUENCE [LARGE SCALE GENOMIC DNA]</scope>
    <source>
        <strain evidence="8">ST-NAGAB-D1</strain>
    </source>
</reference>
<accession>A0A1U9NML6</accession>
<dbReference type="Proteomes" id="UP000189674">
    <property type="component" value="Chromosome"/>
</dbReference>